<dbReference type="GO" id="GO:0016787">
    <property type="term" value="F:hydrolase activity"/>
    <property type="evidence" value="ECO:0007669"/>
    <property type="project" value="UniProtKB-KW"/>
</dbReference>
<dbReference type="RefSeq" id="WP_377154073.1">
    <property type="nucleotide sequence ID" value="NZ_JBHSAF010000015.1"/>
</dbReference>
<feature type="domain" description="GH26" evidence="6">
    <location>
        <begin position="50"/>
        <end position="397"/>
    </location>
</feature>
<name>A0ABV8CRW4_9GAMM</name>
<reference evidence="8" key="1">
    <citation type="journal article" date="2019" name="Int. J. Syst. Evol. Microbiol.">
        <title>The Global Catalogue of Microorganisms (GCM) 10K type strain sequencing project: providing services to taxonomists for standard genome sequencing and annotation.</title>
        <authorList>
            <consortium name="The Broad Institute Genomics Platform"/>
            <consortium name="The Broad Institute Genome Sequencing Center for Infectious Disease"/>
            <person name="Wu L."/>
            <person name="Ma J."/>
        </authorList>
    </citation>
    <scope>NUCLEOTIDE SEQUENCE [LARGE SCALE GENOMIC DNA]</scope>
    <source>
        <strain evidence="8">CCUG 54939</strain>
    </source>
</reference>
<evidence type="ECO:0000313" key="8">
    <source>
        <dbReference type="Proteomes" id="UP001595692"/>
    </source>
</evidence>
<dbReference type="Proteomes" id="UP001595692">
    <property type="component" value="Unassembled WGS sequence"/>
</dbReference>
<organism evidence="7 8">
    <name type="scientific">Pseudaeromonas sharmana</name>
    <dbReference type="NCBI Taxonomy" id="328412"/>
    <lineage>
        <taxon>Bacteria</taxon>
        <taxon>Pseudomonadati</taxon>
        <taxon>Pseudomonadota</taxon>
        <taxon>Gammaproteobacteria</taxon>
        <taxon>Aeromonadales</taxon>
        <taxon>Aeromonadaceae</taxon>
        <taxon>Pseudaeromonas</taxon>
    </lineage>
</organism>
<evidence type="ECO:0000259" key="6">
    <source>
        <dbReference type="PROSITE" id="PS51764"/>
    </source>
</evidence>
<feature type="active site" description="Nucleophile" evidence="4">
    <location>
        <position position="327"/>
    </location>
</feature>
<dbReference type="PRINTS" id="PR00739">
    <property type="entry name" value="GLHYDRLASE26"/>
</dbReference>
<dbReference type="InterPro" id="IPR022790">
    <property type="entry name" value="GH26_dom"/>
</dbReference>
<dbReference type="EMBL" id="JBHSAF010000015">
    <property type="protein sequence ID" value="MFC3914754.1"/>
    <property type="molecule type" value="Genomic_DNA"/>
</dbReference>
<comment type="caution">
    <text evidence="7">The sequence shown here is derived from an EMBL/GenBank/DDBJ whole genome shotgun (WGS) entry which is preliminary data.</text>
</comment>
<accession>A0ABV8CRW4</accession>
<comment type="similarity">
    <text evidence="1 4">Belongs to the glycosyl hydrolase 26 family.</text>
</comment>
<evidence type="ECO:0000313" key="7">
    <source>
        <dbReference type="EMBL" id="MFC3914754.1"/>
    </source>
</evidence>
<evidence type="ECO:0000256" key="1">
    <source>
        <dbReference type="ARBA" id="ARBA00007754"/>
    </source>
</evidence>
<evidence type="ECO:0000256" key="5">
    <source>
        <dbReference type="SAM" id="SignalP"/>
    </source>
</evidence>
<feature type="chain" id="PRO_5046988774" evidence="5">
    <location>
        <begin position="23"/>
        <end position="407"/>
    </location>
</feature>
<feature type="signal peptide" evidence="5">
    <location>
        <begin position="1"/>
        <end position="22"/>
    </location>
</feature>
<evidence type="ECO:0000256" key="2">
    <source>
        <dbReference type="ARBA" id="ARBA00022801"/>
    </source>
</evidence>
<dbReference type="Gene3D" id="3.20.20.80">
    <property type="entry name" value="Glycosidases"/>
    <property type="match status" value="1"/>
</dbReference>
<dbReference type="PANTHER" id="PTHR40079:SF4">
    <property type="entry name" value="GH26 DOMAIN-CONTAINING PROTEIN-RELATED"/>
    <property type="match status" value="1"/>
</dbReference>
<evidence type="ECO:0000256" key="4">
    <source>
        <dbReference type="PROSITE-ProRule" id="PRU01100"/>
    </source>
</evidence>
<evidence type="ECO:0000256" key="3">
    <source>
        <dbReference type="ARBA" id="ARBA00023295"/>
    </source>
</evidence>
<sequence length="407" mass="44808">MRHPSGLTPYRLGLLIVSLGLAACGGGSDDNPTSEYPAATMQPSDADASDATGQVMRYLARLSNDEISGVLAGQNTGHGDQILNTTGTVGYTPLLEALQTETGEIPALVGLDYEYDRIFTPQQLSAANQKLIAHWQGGGLVTINWSPNNPWWNDESDLVNNIGGGDLTRTYGGDMTVVNLNDLTDSRKPIHSVWLRKLDRVAAALQELQNAGVVVLWRPMQEMNGSWFWWGISTQSSSSQCQAYKKLWADMYTYFTEEKGLHNLLWVYSPNRGPLTTDESYGIADVSWCYPGANHVDVVAGTRYDDSLSIDDYNRYRKFGKPLGMAEYGPTLGGAASTAGSYDTRHYASVLNQYPAIGYWVSWHDWMNSDGSREHQALVGNQHVSELFQSSSIITQSRVNLNAGMKE</sequence>
<dbReference type="PANTHER" id="PTHR40079">
    <property type="entry name" value="MANNAN ENDO-1,4-BETA-MANNOSIDASE E-RELATED"/>
    <property type="match status" value="1"/>
</dbReference>
<gene>
    <name evidence="7" type="ORF">ACFOSS_14995</name>
</gene>
<dbReference type="InterPro" id="IPR017853">
    <property type="entry name" value="GH"/>
</dbReference>
<dbReference type="SUPFAM" id="SSF51445">
    <property type="entry name" value="(Trans)glycosidases"/>
    <property type="match status" value="1"/>
</dbReference>
<feature type="active site" description="Proton donor" evidence="4">
    <location>
        <position position="222"/>
    </location>
</feature>
<keyword evidence="5" id="KW-0732">Signal</keyword>
<dbReference type="InterPro" id="IPR000805">
    <property type="entry name" value="Glyco_hydro_26"/>
</dbReference>
<keyword evidence="8" id="KW-1185">Reference proteome</keyword>
<proteinExistence type="inferred from homology"/>
<dbReference type="PROSITE" id="PS51764">
    <property type="entry name" value="GH26"/>
    <property type="match status" value="1"/>
</dbReference>
<dbReference type="PROSITE" id="PS51257">
    <property type="entry name" value="PROKAR_LIPOPROTEIN"/>
    <property type="match status" value="1"/>
</dbReference>
<dbReference type="Pfam" id="PF02156">
    <property type="entry name" value="Glyco_hydro_26"/>
    <property type="match status" value="1"/>
</dbReference>
<keyword evidence="2 4" id="KW-0378">Hydrolase</keyword>
<keyword evidence="3 4" id="KW-0326">Glycosidase</keyword>
<protein>
    <submittedName>
        <fullName evidence="7">Glycoside hydrolase family 26 protein</fullName>
    </submittedName>
</protein>